<dbReference type="Proteomes" id="UP000006637">
    <property type="component" value="Chromosome"/>
</dbReference>
<dbReference type="AlphaFoldDB" id="Q1AZ80"/>
<evidence type="ECO:0000313" key="1">
    <source>
        <dbReference type="EMBL" id="ABG03298.1"/>
    </source>
</evidence>
<evidence type="ECO:0000313" key="2">
    <source>
        <dbReference type="Proteomes" id="UP000006637"/>
    </source>
</evidence>
<name>Q1AZ80_RUBXD</name>
<dbReference type="EMBL" id="CP000386">
    <property type="protein sequence ID" value="ABG03298.1"/>
    <property type="molecule type" value="Genomic_DNA"/>
</dbReference>
<dbReference type="KEGG" id="rxy:Rxyl_0322"/>
<reference evidence="1 2" key="1">
    <citation type="submission" date="2006-06" db="EMBL/GenBank/DDBJ databases">
        <title>Complete sequence of Rubrobacter xylanophilus DSM 9941.</title>
        <authorList>
            <consortium name="US DOE Joint Genome Institute"/>
            <person name="Copeland A."/>
            <person name="Lucas S."/>
            <person name="Lapidus A."/>
            <person name="Barry K."/>
            <person name="Detter J.C."/>
            <person name="Glavina del Rio T."/>
            <person name="Hammon N."/>
            <person name="Israni S."/>
            <person name="Dalin E."/>
            <person name="Tice H."/>
            <person name="Pitluck S."/>
            <person name="Munk A.C."/>
            <person name="Brettin T."/>
            <person name="Bruce D."/>
            <person name="Han C."/>
            <person name="Tapia R."/>
            <person name="Gilna P."/>
            <person name="Schmutz J."/>
            <person name="Larimer F."/>
            <person name="Land M."/>
            <person name="Hauser L."/>
            <person name="Kyrpides N."/>
            <person name="Lykidis A."/>
            <person name="da Costa M.S."/>
            <person name="Rainey F.A."/>
            <person name="Empadinhas N."/>
            <person name="Jolivet E."/>
            <person name="Battista J.R."/>
            <person name="Richardson P."/>
        </authorList>
    </citation>
    <scope>NUCLEOTIDE SEQUENCE [LARGE SCALE GENOMIC DNA]</scope>
    <source>
        <strain evidence="2">DSM 9941 / NBRC 16129 / PRD-1</strain>
    </source>
</reference>
<sequence length="124" mass="13467">MIVGGPEGGAGLLAIVLDDGEAIPVFSSVEEAREFLESTGDFGRDWRPLEVSAGELAAMLEHQGEEVRYAALSPPPESWEGGMEVRVVERELLAALLRQQGEAGRREERRGGLLRRVLRRVSGG</sequence>
<evidence type="ECO:0008006" key="3">
    <source>
        <dbReference type="Google" id="ProtNLM"/>
    </source>
</evidence>
<organism evidence="1 2">
    <name type="scientific">Rubrobacter xylanophilus (strain DSM 9941 / JCM 11954 / NBRC 16129 / PRD-1)</name>
    <dbReference type="NCBI Taxonomy" id="266117"/>
    <lineage>
        <taxon>Bacteria</taxon>
        <taxon>Bacillati</taxon>
        <taxon>Actinomycetota</taxon>
        <taxon>Rubrobacteria</taxon>
        <taxon>Rubrobacterales</taxon>
        <taxon>Rubrobacteraceae</taxon>
        <taxon>Rubrobacter</taxon>
    </lineage>
</organism>
<dbReference type="HOGENOM" id="CLU_2002212_0_0_11"/>
<protein>
    <recommendedName>
        <fullName evidence="3">SseB protein N-terminal domain-containing protein</fullName>
    </recommendedName>
</protein>
<accession>Q1AZ80</accession>
<proteinExistence type="predicted"/>
<gene>
    <name evidence="1" type="ordered locus">Rxyl_0322</name>
</gene>
<keyword evidence="2" id="KW-1185">Reference proteome</keyword>
<dbReference type="STRING" id="266117.Rxyl_0322"/>